<sequence length="164" mass="19256">MVLTKGLVVDVATNHGRAHYPVGSWLGIVVVDNEERKDVSHIIVVVNQDHKATHELLVCYYFADNVFIMIRHSNVIFVRIRHYFYILVMLLRCVMIFFKQKSDPRGRIGFTSLQKCLATLRYLGYNIAFDASDEYLKDRNRVCNFFFAHVCMNEVYHEEYLCKP</sequence>
<comment type="caution">
    <text evidence="1">The sequence shown here is derived from an EMBL/GenBank/DDBJ whole genome shotgun (WGS) entry which is preliminary data.</text>
</comment>
<dbReference type="Proteomes" id="UP000235145">
    <property type="component" value="Unassembled WGS sequence"/>
</dbReference>
<gene>
    <name evidence="1" type="ORF">LSAT_V11C100000690</name>
</gene>
<proteinExistence type="predicted"/>
<organism evidence="1 2">
    <name type="scientific">Lactuca sativa</name>
    <name type="common">Garden lettuce</name>
    <dbReference type="NCBI Taxonomy" id="4236"/>
    <lineage>
        <taxon>Eukaryota</taxon>
        <taxon>Viridiplantae</taxon>
        <taxon>Streptophyta</taxon>
        <taxon>Embryophyta</taxon>
        <taxon>Tracheophyta</taxon>
        <taxon>Spermatophyta</taxon>
        <taxon>Magnoliopsida</taxon>
        <taxon>eudicotyledons</taxon>
        <taxon>Gunneridae</taxon>
        <taxon>Pentapetalae</taxon>
        <taxon>asterids</taxon>
        <taxon>campanulids</taxon>
        <taxon>Asterales</taxon>
        <taxon>Asteraceae</taxon>
        <taxon>Cichorioideae</taxon>
        <taxon>Cichorieae</taxon>
        <taxon>Lactucinae</taxon>
        <taxon>Lactuca</taxon>
    </lineage>
</organism>
<dbReference type="AlphaFoldDB" id="A0A9R1WSD6"/>
<keyword evidence="2" id="KW-1185">Reference proteome</keyword>
<protein>
    <submittedName>
        <fullName evidence="1">Uncharacterized protein</fullName>
    </submittedName>
</protein>
<dbReference type="PANTHER" id="PTHR47150:SF4">
    <property type="entry name" value="HARBINGER TRANSPOSASE-DERIVED PROTEIN-RELATED"/>
    <property type="match status" value="1"/>
</dbReference>
<evidence type="ECO:0000313" key="1">
    <source>
        <dbReference type="EMBL" id="KAJ0227213.1"/>
    </source>
</evidence>
<dbReference type="EMBL" id="NBSK02000001">
    <property type="protein sequence ID" value="KAJ0227213.1"/>
    <property type="molecule type" value="Genomic_DNA"/>
</dbReference>
<accession>A0A9R1WSD6</accession>
<dbReference type="PANTHER" id="PTHR47150">
    <property type="entry name" value="OS12G0169200 PROTEIN"/>
    <property type="match status" value="1"/>
</dbReference>
<evidence type="ECO:0000313" key="2">
    <source>
        <dbReference type="Proteomes" id="UP000235145"/>
    </source>
</evidence>
<name>A0A9R1WSD6_LACSA</name>
<reference evidence="1 2" key="1">
    <citation type="journal article" date="2017" name="Nat. Commun.">
        <title>Genome assembly with in vitro proximity ligation data and whole-genome triplication in lettuce.</title>
        <authorList>
            <person name="Reyes-Chin-Wo S."/>
            <person name="Wang Z."/>
            <person name="Yang X."/>
            <person name="Kozik A."/>
            <person name="Arikit S."/>
            <person name="Song C."/>
            <person name="Xia L."/>
            <person name="Froenicke L."/>
            <person name="Lavelle D.O."/>
            <person name="Truco M.J."/>
            <person name="Xia R."/>
            <person name="Zhu S."/>
            <person name="Xu C."/>
            <person name="Xu H."/>
            <person name="Xu X."/>
            <person name="Cox K."/>
            <person name="Korf I."/>
            <person name="Meyers B.C."/>
            <person name="Michelmore R.W."/>
        </authorList>
    </citation>
    <scope>NUCLEOTIDE SEQUENCE [LARGE SCALE GENOMIC DNA]</scope>
    <source>
        <strain evidence="2">cv. Salinas</strain>
        <tissue evidence="1">Seedlings</tissue>
    </source>
</reference>